<feature type="domain" description="POTRA" evidence="10">
    <location>
        <begin position="101"/>
        <end position="178"/>
    </location>
</feature>
<dbReference type="GO" id="GO:0009279">
    <property type="term" value="C:cell outer membrane"/>
    <property type="evidence" value="ECO:0007669"/>
    <property type="project" value="UniProtKB-SubCell"/>
</dbReference>
<evidence type="ECO:0000259" key="10">
    <source>
        <dbReference type="PROSITE" id="PS51779"/>
    </source>
</evidence>
<dbReference type="EMBL" id="CP006650">
    <property type="protein sequence ID" value="AGT08976.1"/>
    <property type="molecule type" value="Genomic_DNA"/>
</dbReference>
<dbReference type="HAMAP" id="MF_01430">
    <property type="entry name" value="OM_assembly_BamA"/>
    <property type="match status" value="1"/>
</dbReference>
<comment type="subunit">
    <text evidence="8">Part of the Bam complex.</text>
</comment>
<dbReference type="HOGENOM" id="CLU_007664_1_2_5"/>
<keyword evidence="5 8" id="KW-0677">Repeat</keyword>
<keyword evidence="12" id="KW-1185">Reference proteome</keyword>
<dbReference type="AlphaFoldDB" id="S5YUT9"/>
<keyword evidence="3 8" id="KW-0812">Transmembrane</keyword>
<comment type="similarity">
    <text evidence="8">Belongs to the BamA family.</text>
</comment>
<dbReference type="InterPro" id="IPR034746">
    <property type="entry name" value="POTRA"/>
</dbReference>
<keyword evidence="2 8" id="KW-1134">Transmembrane beta strand</keyword>
<dbReference type="PANTHER" id="PTHR12815">
    <property type="entry name" value="SORTING AND ASSEMBLY MACHINERY SAMM50 PROTEIN FAMILY MEMBER"/>
    <property type="match status" value="1"/>
</dbReference>
<dbReference type="Pfam" id="PF07244">
    <property type="entry name" value="POTRA"/>
    <property type="match status" value="3"/>
</dbReference>
<comment type="subcellular location">
    <subcellularLocation>
        <location evidence="8">Cell outer membrane</location>
    </subcellularLocation>
    <subcellularLocation>
        <location evidence="1">Membrane</location>
    </subcellularLocation>
</comment>
<dbReference type="InterPro" id="IPR039910">
    <property type="entry name" value="D15-like"/>
</dbReference>
<dbReference type="InterPro" id="IPR010827">
    <property type="entry name" value="BamA/TamA_POTRA"/>
</dbReference>
<evidence type="ECO:0000256" key="3">
    <source>
        <dbReference type="ARBA" id="ARBA00022692"/>
    </source>
</evidence>
<dbReference type="STRING" id="1367847.JCM7686_1875"/>
<dbReference type="InterPro" id="IPR023707">
    <property type="entry name" value="OM_assembly_BamA"/>
</dbReference>
<reference evidence="11 12" key="1">
    <citation type="journal article" date="2014" name="BMC Genomics">
        <title>Architecture and functions of a multipartite genome of the methylotrophic bacterium Paracoccus aminophilus JCM 7686, containing primary and secondary chromids.</title>
        <authorList>
            <person name="Dziewit L."/>
            <person name="Czarnecki J."/>
            <person name="Wibberg D."/>
            <person name="Radlinska M."/>
            <person name="Mrozek P."/>
            <person name="Szymczak M."/>
            <person name="Schluter A."/>
            <person name="Puhler A."/>
            <person name="Bartosik D."/>
        </authorList>
    </citation>
    <scope>NUCLEOTIDE SEQUENCE [LARGE SCALE GENOMIC DNA]</scope>
    <source>
        <strain evidence="11">JCM 7686</strain>
    </source>
</reference>
<feature type="domain" description="POTRA" evidence="10">
    <location>
        <begin position="354"/>
        <end position="427"/>
    </location>
</feature>
<dbReference type="GO" id="GO:0051205">
    <property type="term" value="P:protein insertion into membrane"/>
    <property type="evidence" value="ECO:0007669"/>
    <property type="project" value="UniProtKB-UniRule"/>
</dbReference>
<dbReference type="Pfam" id="PF01103">
    <property type="entry name" value="Omp85"/>
    <property type="match status" value="1"/>
</dbReference>
<dbReference type="PIRSF" id="PIRSF006076">
    <property type="entry name" value="OM_assembly_OMP85"/>
    <property type="match status" value="1"/>
</dbReference>
<keyword evidence="6 8" id="KW-0472">Membrane</keyword>
<dbReference type="Proteomes" id="UP000015480">
    <property type="component" value="Chromosome"/>
</dbReference>
<feature type="chain" id="PRO_5009020687" description="Outer membrane protein assembly factor BamA" evidence="8">
    <location>
        <begin position="33"/>
        <end position="778"/>
    </location>
</feature>
<keyword evidence="7 8" id="KW-0998">Cell outer membrane</keyword>
<dbReference type="Gene3D" id="2.40.160.50">
    <property type="entry name" value="membrane protein fhac: a member of the omp85/tpsb transporter family"/>
    <property type="match status" value="1"/>
</dbReference>
<evidence type="ECO:0000256" key="5">
    <source>
        <dbReference type="ARBA" id="ARBA00022737"/>
    </source>
</evidence>
<evidence type="ECO:0000313" key="12">
    <source>
        <dbReference type="Proteomes" id="UP000015480"/>
    </source>
</evidence>
<evidence type="ECO:0000256" key="1">
    <source>
        <dbReference type="ARBA" id="ARBA00004370"/>
    </source>
</evidence>
<dbReference type="PROSITE" id="PS51779">
    <property type="entry name" value="POTRA"/>
    <property type="match status" value="3"/>
</dbReference>
<evidence type="ECO:0000256" key="9">
    <source>
        <dbReference type="NCBIfam" id="TIGR03303"/>
    </source>
</evidence>
<feature type="signal peptide" evidence="8">
    <location>
        <begin position="1"/>
        <end position="32"/>
    </location>
</feature>
<evidence type="ECO:0000256" key="2">
    <source>
        <dbReference type="ARBA" id="ARBA00022452"/>
    </source>
</evidence>
<evidence type="ECO:0000256" key="8">
    <source>
        <dbReference type="HAMAP-Rule" id="MF_01430"/>
    </source>
</evidence>
<name>S5YUT9_PARAH</name>
<accession>S5YUT9</accession>
<keyword evidence="4 8" id="KW-0732">Signal</keyword>
<evidence type="ECO:0000256" key="4">
    <source>
        <dbReference type="ARBA" id="ARBA00022729"/>
    </source>
</evidence>
<evidence type="ECO:0000256" key="6">
    <source>
        <dbReference type="ARBA" id="ARBA00023136"/>
    </source>
</evidence>
<gene>
    <name evidence="8" type="primary">bamA</name>
    <name evidence="11" type="ORF">JCM7686_1875</name>
</gene>
<sequence length="778" mass="86267" precursor="true">MTDNRLGKSAMALISALAIATPVSMVAFPAHAFVFNSIKVEGSQRIESATIMSYAKLPRGQNVSPGELNAALQRLQGSGLFETVELVPQGGTLVIRVREFPTINIINFEGNKRIKDEQLAKVVKSQSRHVYSPSQAEADAELISQMYASQGRLAARVDAKIIRREGNRVDLVYEIKEGDVTEIQRIGFVGNRAFSDSRLRNVLQTKQAGILHRFITRDSFAPERTAVDEKLLTDFYRSRGYADFKVQAISPEVARERDAFYITFNIEEGPRYTFNRIDTVSEIPGLDASDFAAQNRVKAGEVYNPTIIDTSIRRMEALALRKGLDFVNIEPRITRNPRSSTLDLTFALTRGPRVFVERIDIEGNTTTLDQVVRREFTSVEGDPFNPREIRNAAERIRALGYFADAQVESRQGTSPDQVIVDVNVEEQPTGSLNFGASYGVSSGVGFNFSLSEQNFLGRGQQVSLSFATGRGTRSSGLTFVEPYLFGRDLKGRFQVWYNTTNRFNSDYDTRTVGALAGLEFPVSENGRLELRYKISKDTLSGVEPIHVNPETGQLVGSSPILYLDQGGYLSSSVGYTYTYDSRIVGLDPLTRYKLAFSQDFAGLGGDIKSVTTALYSGIESNAWREEITLRAEFEAGAIHMLNDMGSRRFDRYSGNSKIRGFEPNGIGPRDLNAPNQDALGGNFFWALRTEAQFPLGLPEEYGISGGLFADVGSVWGLDNTLGAQNIRVDDKMHLRAAVGASLFWTTPIGPLRFNLSKAVKKEDYDKAQNFDLTISTKF</sequence>
<dbReference type="eggNOG" id="COG4775">
    <property type="taxonomic scope" value="Bacteria"/>
</dbReference>
<feature type="domain" description="POTRA" evidence="10">
    <location>
        <begin position="33"/>
        <end position="100"/>
    </location>
</feature>
<evidence type="ECO:0000256" key="7">
    <source>
        <dbReference type="ARBA" id="ARBA00023237"/>
    </source>
</evidence>
<dbReference type="KEGG" id="pami:JCM7686_1875"/>
<dbReference type="PATRIC" id="fig|1367847.3.peg.1863"/>
<proteinExistence type="inferred from homology"/>
<dbReference type="OrthoDB" id="9803054at2"/>
<protein>
    <recommendedName>
        <fullName evidence="8 9">Outer membrane protein assembly factor BamA</fullName>
    </recommendedName>
</protein>
<comment type="function">
    <text evidence="8">Part of the outer membrane protein assembly complex, which is involved in assembly and insertion of beta-barrel proteins into the outer membrane.</text>
</comment>
<dbReference type="PANTHER" id="PTHR12815:SF23">
    <property type="entry name" value="OUTER MEMBRANE PROTEIN ASSEMBLY FACTOR BAMA"/>
    <property type="match status" value="1"/>
</dbReference>
<evidence type="ECO:0000313" key="11">
    <source>
        <dbReference type="EMBL" id="AGT08976.1"/>
    </source>
</evidence>
<dbReference type="InterPro" id="IPR000184">
    <property type="entry name" value="Bac_surfAg_D15"/>
</dbReference>
<dbReference type="Gene3D" id="3.10.20.310">
    <property type="entry name" value="membrane protein fhac"/>
    <property type="match status" value="5"/>
</dbReference>
<dbReference type="NCBIfam" id="TIGR03303">
    <property type="entry name" value="OM_YaeT"/>
    <property type="match status" value="1"/>
</dbReference>
<dbReference type="RefSeq" id="WP_020950614.1">
    <property type="nucleotide sequence ID" value="NC_022041.1"/>
</dbReference>
<organism evidence="11 12">
    <name type="scientific">Paracoccus aminophilus JCM 7686</name>
    <dbReference type="NCBI Taxonomy" id="1367847"/>
    <lineage>
        <taxon>Bacteria</taxon>
        <taxon>Pseudomonadati</taxon>
        <taxon>Pseudomonadota</taxon>
        <taxon>Alphaproteobacteria</taxon>
        <taxon>Rhodobacterales</taxon>
        <taxon>Paracoccaceae</taxon>
        <taxon>Paracoccus</taxon>
    </lineage>
</organism>
<dbReference type="GO" id="GO:0043165">
    <property type="term" value="P:Gram-negative-bacterium-type cell outer membrane assembly"/>
    <property type="evidence" value="ECO:0007669"/>
    <property type="project" value="UniProtKB-UniRule"/>
</dbReference>